<dbReference type="GO" id="GO:0046914">
    <property type="term" value="F:transition metal ion binding"/>
    <property type="evidence" value="ECO:0007669"/>
    <property type="project" value="InterPro"/>
</dbReference>
<feature type="binding site" evidence="6">
    <location>
        <position position="156"/>
    </location>
    <ligand>
        <name>Fe(3+)</name>
        <dbReference type="ChEBI" id="CHEBI:29034"/>
    </ligand>
</feature>
<feature type="domain" description="Nitrile hydratase alpha/Thiocyanate hydrolase gamma" evidence="7">
    <location>
        <begin position="61"/>
        <end position="241"/>
    </location>
</feature>
<dbReference type="SUPFAM" id="SSF56209">
    <property type="entry name" value="Nitrile hydratase alpha chain"/>
    <property type="match status" value="1"/>
</dbReference>
<dbReference type="InterPro" id="IPR018141">
    <property type="entry name" value="Nitrile_hydratase_asu"/>
</dbReference>
<dbReference type="EMBL" id="CP022415">
    <property type="protein sequence ID" value="ASM71646.1"/>
    <property type="molecule type" value="Genomic_DNA"/>
</dbReference>
<proteinExistence type="inferred from homology"/>
<dbReference type="InterPro" id="IPR004232">
    <property type="entry name" value="CN_Hdrtase_a/SCN_Hdrlase_g"/>
</dbReference>
<accession>A0A221JY41</accession>
<evidence type="ECO:0000256" key="5">
    <source>
        <dbReference type="ARBA" id="ARBA00044877"/>
    </source>
</evidence>
<evidence type="ECO:0000313" key="8">
    <source>
        <dbReference type="EMBL" id="ASM71646.1"/>
    </source>
</evidence>
<dbReference type="Pfam" id="PF02979">
    <property type="entry name" value="NHase_alpha"/>
    <property type="match status" value="1"/>
</dbReference>
<dbReference type="KEGG" id="spse:SULPSESMR1_00815"/>
<dbReference type="GO" id="GO:0018822">
    <property type="term" value="F:nitrile hydratase activity"/>
    <property type="evidence" value="ECO:0007669"/>
    <property type="project" value="UniProtKB-EC"/>
</dbReference>
<evidence type="ECO:0000259" key="7">
    <source>
        <dbReference type="Pfam" id="PF02979"/>
    </source>
</evidence>
<feature type="binding site" evidence="6">
    <location>
        <position position="155"/>
    </location>
    <ligand>
        <name>Fe(3+)</name>
        <dbReference type="ChEBI" id="CHEBI:29034"/>
    </ligand>
</feature>
<evidence type="ECO:0000256" key="4">
    <source>
        <dbReference type="ARBA" id="ARBA00023239"/>
    </source>
</evidence>
<keyword evidence="9" id="KW-1185">Reference proteome</keyword>
<dbReference type="NCBIfam" id="TIGR01323">
    <property type="entry name" value="nitrile_alph"/>
    <property type="match status" value="1"/>
</dbReference>
<dbReference type="eggNOG" id="ENOG502Z7U0">
    <property type="taxonomic scope" value="Bacteria"/>
</dbReference>
<name>A0A221JY41_9RHOB</name>
<feature type="binding site" evidence="6">
    <location>
        <position position="157"/>
    </location>
    <ligand>
        <name>Fe(3+)</name>
        <dbReference type="ChEBI" id="CHEBI:29034"/>
    </ligand>
</feature>
<feature type="binding site" evidence="6">
    <location>
        <position position="152"/>
    </location>
    <ligand>
        <name>Fe(3+)</name>
        <dbReference type="ChEBI" id="CHEBI:29034"/>
    </ligand>
</feature>
<dbReference type="STRING" id="1402135.SAMN05444149_10551"/>
<dbReference type="EC" id="4.2.1.84" evidence="2"/>
<keyword evidence="6" id="KW-0408">Iron</keyword>
<keyword evidence="4 8" id="KW-0456">Lyase</keyword>
<sequence>MLAMLTFGFAGIYASFAGGARVRGRLSTRVWTNGAPARHAAAMPHDHHDHDHAHALLPPDPALRVKALETILTEKGLIDPAALDEIIDTYENRIGPRNGAHVVARAWSDPAFRAALLEDATAVVSELGYYGRQGEHMVAVENTEDTHNMVVCTLCSCYPWPLLGIPPAWYKSDAYRARAVREPRKVLADFGVTLPEDTAVRVWDSTAEVRYLVIPQRPAGTEGLDEAALMDLVTRDSMIGTGLALRP</sequence>
<evidence type="ECO:0000256" key="1">
    <source>
        <dbReference type="ARBA" id="ARBA00009363"/>
    </source>
</evidence>
<reference evidence="8 9" key="1">
    <citation type="submission" date="2017-07" db="EMBL/GenBank/DDBJ databases">
        <title>Genome Sequence of Sulfitobacter pseudonitzschiae Strain SMR1 Isolated from a culture of the Diatom Skeletonema marinoi.</title>
        <authorList>
            <person name="Topel M."/>
            <person name="Pinder M.I.M."/>
            <person name="Johansson O.N."/>
            <person name="Kourtchenko O."/>
            <person name="Godhe A."/>
            <person name="Clarke A.K."/>
        </authorList>
    </citation>
    <scope>NUCLEOTIDE SEQUENCE [LARGE SCALE GENOMIC DNA]</scope>
    <source>
        <strain evidence="8 9">SMR1</strain>
    </source>
</reference>
<keyword evidence="3 6" id="KW-0479">Metal-binding</keyword>
<evidence type="ECO:0000256" key="3">
    <source>
        <dbReference type="ARBA" id="ARBA00022723"/>
    </source>
</evidence>
<evidence type="ECO:0000313" key="9">
    <source>
        <dbReference type="Proteomes" id="UP000199754"/>
    </source>
</evidence>
<dbReference type="InterPro" id="IPR036648">
    <property type="entry name" value="CN_Hdrase_a/SCN_Hdrase_g_sf"/>
</dbReference>
<dbReference type="Proteomes" id="UP000199754">
    <property type="component" value="Chromosome"/>
</dbReference>
<comment type="catalytic activity">
    <reaction evidence="5">
        <text>an aliphatic primary amide = an aliphatic nitrile + H2O</text>
        <dbReference type="Rhea" id="RHEA:12673"/>
        <dbReference type="ChEBI" id="CHEBI:15377"/>
        <dbReference type="ChEBI" id="CHEBI:65285"/>
        <dbReference type="ChEBI" id="CHEBI:80291"/>
        <dbReference type="EC" id="4.2.1.84"/>
    </reaction>
</comment>
<dbReference type="AlphaFoldDB" id="A0A221JY41"/>
<evidence type="ECO:0000256" key="6">
    <source>
        <dbReference type="PIRSR" id="PIRSR001426-1"/>
    </source>
</evidence>
<dbReference type="InterPro" id="IPR023900">
    <property type="entry name" value="CN_Hdrtase_asu/SCN_Hdrlase_gsu"/>
</dbReference>
<evidence type="ECO:0000256" key="2">
    <source>
        <dbReference type="ARBA" id="ARBA00013079"/>
    </source>
</evidence>
<comment type="similarity">
    <text evidence="1">Belongs to the nitrile hydratase subunit alpha family.</text>
</comment>
<dbReference type="Gene3D" id="3.90.330.10">
    <property type="entry name" value="Nitrile hydratase alpha /Thiocyanate hydrolase gamma"/>
    <property type="match status" value="1"/>
</dbReference>
<gene>
    <name evidence="8" type="ORF">SULPSESMR1_00815</name>
</gene>
<dbReference type="PIRSF" id="PIRSF001426">
    <property type="entry name" value="NHase_alpha"/>
    <property type="match status" value="1"/>
</dbReference>
<protein>
    <recommendedName>
        <fullName evidence="2">nitrile hydratase</fullName>
        <ecNumber evidence="2">4.2.1.84</ecNumber>
    </recommendedName>
</protein>
<organism evidence="8 9">
    <name type="scientific">Pseudosulfitobacter pseudonitzschiae</name>
    <dbReference type="NCBI Taxonomy" id="1402135"/>
    <lineage>
        <taxon>Bacteria</taxon>
        <taxon>Pseudomonadati</taxon>
        <taxon>Pseudomonadota</taxon>
        <taxon>Alphaproteobacteria</taxon>
        <taxon>Rhodobacterales</taxon>
        <taxon>Roseobacteraceae</taxon>
        <taxon>Pseudosulfitobacter</taxon>
    </lineage>
</organism>